<feature type="domain" description="Peptidase S11 D-Ala-D-Ala carboxypeptidase A C-terminal" evidence="16">
    <location>
        <begin position="278"/>
        <end position="368"/>
    </location>
</feature>
<dbReference type="SUPFAM" id="SSF69189">
    <property type="entry name" value="Penicillin-binding protein associated domain"/>
    <property type="match status" value="1"/>
</dbReference>
<evidence type="ECO:0000313" key="17">
    <source>
        <dbReference type="EMBL" id="HIU10894.1"/>
    </source>
</evidence>
<keyword evidence="10" id="KW-0573">Peptidoglycan synthesis</keyword>
<evidence type="ECO:0000256" key="4">
    <source>
        <dbReference type="ARBA" id="ARBA00012448"/>
    </source>
</evidence>
<evidence type="ECO:0000313" key="18">
    <source>
        <dbReference type="Proteomes" id="UP000824124"/>
    </source>
</evidence>
<evidence type="ECO:0000259" key="16">
    <source>
        <dbReference type="SMART" id="SM00936"/>
    </source>
</evidence>
<feature type="active site" description="Proton acceptor" evidence="13">
    <location>
        <position position="66"/>
    </location>
</feature>
<evidence type="ECO:0000256" key="10">
    <source>
        <dbReference type="ARBA" id="ARBA00022984"/>
    </source>
</evidence>
<keyword evidence="9" id="KW-0133">Cell shape</keyword>
<reference evidence="17" key="2">
    <citation type="journal article" date="2021" name="PeerJ">
        <title>Extensive microbial diversity within the chicken gut microbiome revealed by metagenomics and culture.</title>
        <authorList>
            <person name="Gilroy R."/>
            <person name="Ravi A."/>
            <person name="Getino M."/>
            <person name="Pursley I."/>
            <person name="Horton D.L."/>
            <person name="Alikhan N.F."/>
            <person name="Baker D."/>
            <person name="Gharbi K."/>
            <person name="Hall N."/>
            <person name="Watson M."/>
            <person name="Adriaenssens E.M."/>
            <person name="Foster-Nyarko E."/>
            <person name="Jarju S."/>
            <person name="Secka A."/>
            <person name="Antonio M."/>
            <person name="Oren A."/>
            <person name="Chaudhuri R.R."/>
            <person name="La Ragione R."/>
            <person name="Hildebrand F."/>
            <person name="Pallen M.J."/>
        </authorList>
    </citation>
    <scope>NUCLEOTIDE SEQUENCE</scope>
    <source>
        <strain evidence="17">2830</strain>
    </source>
</reference>
<dbReference type="PANTHER" id="PTHR21581">
    <property type="entry name" value="D-ALANYL-D-ALANINE CARBOXYPEPTIDASE"/>
    <property type="match status" value="1"/>
</dbReference>
<dbReference type="AlphaFoldDB" id="A0A9D1HKR7"/>
<dbReference type="EC" id="3.4.16.4" evidence="4"/>
<dbReference type="EMBL" id="DVMH01000033">
    <property type="protein sequence ID" value="HIU10894.1"/>
    <property type="molecule type" value="Genomic_DNA"/>
</dbReference>
<evidence type="ECO:0000256" key="6">
    <source>
        <dbReference type="ARBA" id="ARBA00022670"/>
    </source>
</evidence>
<evidence type="ECO:0000256" key="5">
    <source>
        <dbReference type="ARBA" id="ARBA00022645"/>
    </source>
</evidence>
<sequence>MGKIRRREQLLGLMLLVAMLCWPAASYAEELPAIDAAAYVLMAADSGEILAAENADAKRYPASTTKIMTLVLALEAVERGDATLEDVVTTSEYAASMGGSQVYLYPGETRTLDEMLIAVAVGSGNDASVAVAEHIGGSVGNFVDMMNKRAAELGMNGTHYANPHGLHDPEHYTTAGDMAILAHHAITVPKLLDYTGIYEYQFRGDPKPLVLWNTNRLLKWYDGADGLKTGYTSEAGRNLVATAKRGDMRLITVVMGVQPLHGHFTESMKLLNYGFNNYAYQLLYPAGAAVCAVPVQKGAQAKVDAVIDANAGVLSKAGEGGEYTTNINVTEFPSAPVEQGAVLGELQILKDGQVVNTLPLLAKESVEKISLSQAWREIFNAMMTL</sequence>
<reference evidence="17" key="1">
    <citation type="submission" date="2020-10" db="EMBL/GenBank/DDBJ databases">
        <authorList>
            <person name="Gilroy R."/>
        </authorList>
    </citation>
    <scope>NUCLEOTIDE SEQUENCE</scope>
    <source>
        <strain evidence="17">2830</strain>
    </source>
</reference>
<dbReference type="Pfam" id="PF00768">
    <property type="entry name" value="Peptidase_S11"/>
    <property type="match status" value="1"/>
</dbReference>
<evidence type="ECO:0000256" key="15">
    <source>
        <dbReference type="RuleBase" id="RU004016"/>
    </source>
</evidence>
<dbReference type="SMART" id="SM00936">
    <property type="entry name" value="PBP5_C"/>
    <property type="match status" value="1"/>
</dbReference>
<evidence type="ECO:0000256" key="3">
    <source>
        <dbReference type="ARBA" id="ARBA00007164"/>
    </source>
</evidence>
<dbReference type="Gene3D" id="3.40.710.10">
    <property type="entry name" value="DD-peptidase/beta-lactamase superfamily"/>
    <property type="match status" value="1"/>
</dbReference>
<comment type="caution">
    <text evidence="17">The sequence shown here is derived from an EMBL/GenBank/DDBJ whole genome shotgun (WGS) entry which is preliminary data.</text>
</comment>
<dbReference type="Gene3D" id="2.60.410.10">
    <property type="entry name" value="D-Ala-D-Ala carboxypeptidase, C-terminal domain"/>
    <property type="match status" value="1"/>
</dbReference>
<accession>A0A9D1HKR7</accession>
<evidence type="ECO:0000256" key="8">
    <source>
        <dbReference type="ARBA" id="ARBA00022801"/>
    </source>
</evidence>
<evidence type="ECO:0000256" key="12">
    <source>
        <dbReference type="ARBA" id="ARBA00034000"/>
    </source>
</evidence>
<evidence type="ECO:0000256" key="7">
    <source>
        <dbReference type="ARBA" id="ARBA00022729"/>
    </source>
</evidence>
<name>A0A9D1HKR7_9FIRM</name>
<keyword evidence="8" id="KW-0378">Hydrolase</keyword>
<evidence type="ECO:0000256" key="2">
    <source>
        <dbReference type="ARBA" id="ARBA00004752"/>
    </source>
</evidence>
<comment type="similarity">
    <text evidence="3 15">Belongs to the peptidase S11 family.</text>
</comment>
<gene>
    <name evidence="17" type="ORF">IAB00_06625</name>
</gene>
<dbReference type="InterPro" id="IPR012338">
    <property type="entry name" value="Beta-lactam/transpept-like"/>
</dbReference>
<dbReference type="PRINTS" id="PR00725">
    <property type="entry name" value="DADACBPTASE1"/>
</dbReference>
<dbReference type="GO" id="GO:0009002">
    <property type="term" value="F:serine-type D-Ala-D-Ala carboxypeptidase activity"/>
    <property type="evidence" value="ECO:0007669"/>
    <property type="project" value="UniProtKB-EC"/>
</dbReference>
<organism evidence="17 18">
    <name type="scientific">Candidatus Avidehalobacter gallistercoris</name>
    <dbReference type="NCBI Taxonomy" id="2840694"/>
    <lineage>
        <taxon>Bacteria</taxon>
        <taxon>Bacillati</taxon>
        <taxon>Bacillota</taxon>
        <taxon>Clostridia</taxon>
        <taxon>Eubacteriales</taxon>
        <taxon>Peptococcaceae</taxon>
        <taxon>Peptococcaceae incertae sedis</taxon>
        <taxon>Candidatus Avidehalobacter</taxon>
    </lineage>
</organism>
<evidence type="ECO:0000256" key="13">
    <source>
        <dbReference type="PIRSR" id="PIRSR618044-1"/>
    </source>
</evidence>
<keyword evidence="11" id="KW-0961">Cell wall biogenesis/degradation</keyword>
<dbReference type="InterPro" id="IPR001967">
    <property type="entry name" value="Peptidase_S11_N"/>
</dbReference>
<dbReference type="GO" id="GO:0006508">
    <property type="term" value="P:proteolysis"/>
    <property type="evidence" value="ECO:0007669"/>
    <property type="project" value="UniProtKB-KW"/>
</dbReference>
<evidence type="ECO:0000256" key="9">
    <source>
        <dbReference type="ARBA" id="ARBA00022960"/>
    </source>
</evidence>
<feature type="active site" evidence="13">
    <location>
        <position position="123"/>
    </location>
</feature>
<dbReference type="InterPro" id="IPR018044">
    <property type="entry name" value="Peptidase_S11"/>
</dbReference>
<dbReference type="InterPro" id="IPR015956">
    <property type="entry name" value="Peniciliin-bd_prot_C_sf"/>
</dbReference>
<keyword evidence="7" id="KW-0732">Signal</keyword>
<protein>
    <recommendedName>
        <fullName evidence="4">serine-type D-Ala-D-Ala carboxypeptidase</fullName>
        <ecNumber evidence="4">3.4.16.4</ecNumber>
    </recommendedName>
</protein>
<proteinExistence type="inferred from homology"/>
<evidence type="ECO:0000256" key="14">
    <source>
        <dbReference type="PIRSR" id="PIRSR618044-2"/>
    </source>
</evidence>
<dbReference type="GO" id="GO:0009252">
    <property type="term" value="P:peptidoglycan biosynthetic process"/>
    <property type="evidence" value="ECO:0007669"/>
    <property type="project" value="UniProtKB-KW"/>
</dbReference>
<dbReference type="Pfam" id="PF07943">
    <property type="entry name" value="PBP5_C"/>
    <property type="match status" value="1"/>
</dbReference>
<evidence type="ECO:0000256" key="11">
    <source>
        <dbReference type="ARBA" id="ARBA00023316"/>
    </source>
</evidence>
<comment type="catalytic activity">
    <reaction evidence="12">
        <text>Preferential cleavage: (Ac)2-L-Lys-D-Ala-|-D-Ala. Also transpeptidation of peptidyl-alanyl moieties that are N-acyl substituents of D-alanine.</text>
        <dbReference type="EC" id="3.4.16.4"/>
    </reaction>
</comment>
<comment type="pathway">
    <text evidence="2">Cell wall biogenesis; peptidoglycan biosynthesis.</text>
</comment>
<dbReference type="InterPro" id="IPR037167">
    <property type="entry name" value="Peptidase_S11_C_sf"/>
</dbReference>
<dbReference type="PANTHER" id="PTHR21581:SF6">
    <property type="entry name" value="TRAFFICKING PROTEIN PARTICLE COMPLEX SUBUNIT 12"/>
    <property type="match status" value="1"/>
</dbReference>
<feature type="active site" description="Acyl-ester intermediate" evidence="13">
    <location>
        <position position="63"/>
    </location>
</feature>
<keyword evidence="6" id="KW-0645">Protease</keyword>
<dbReference type="Proteomes" id="UP000824124">
    <property type="component" value="Unassembled WGS sequence"/>
</dbReference>
<dbReference type="SUPFAM" id="SSF56601">
    <property type="entry name" value="beta-lactamase/transpeptidase-like"/>
    <property type="match status" value="1"/>
</dbReference>
<dbReference type="GO" id="GO:0071555">
    <property type="term" value="P:cell wall organization"/>
    <property type="evidence" value="ECO:0007669"/>
    <property type="project" value="UniProtKB-KW"/>
</dbReference>
<dbReference type="GO" id="GO:0008360">
    <property type="term" value="P:regulation of cell shape"/>
    <property type="evidence" value="ECO:0007669"/>
    <property type="project" value="UniProtKB-KW"/>
</dbReference>
<comment type="function">
    <text evidence="1">Removes C-terminal D-alanyl residues from sugar-peptide cell wall precursors.</text>
</comment>
<feature type="binding site" evidence="14">
    <location>
        <position position="228"/>
    </location>
    <ligand>
        <name>substrate</name>
    </ligand>
</feature>
<evidence type="ECO:0000256" key="1">
    <source>
        <dbReference type="ARBA" id="ARBA00003217"/>
    </source>
</evidence>
<dbReference type="InterPro" id="IPR012907">
    <property type="entry name" value="Peptidase_S11_C"/>
</dbReference>
<keyword evidence="5 17" id="KW-0121">Carboxypeptidase</keyword>